<feature type="domain" description="PHD-type" evidence="5">
    <location>
        <begin position="321"/>
        <end position="371"/>
    </location>
</feature>
<evidence type="ECO:0000259" key="5">
    <source>
        <dbReference type="PROSITE" id="PS50016"/>
    </source>
</evidence>
<name>A0A162A0W2_DAUCS</name>
<evidence type="ECO:0000256" key="4">
    <source>
        <dbReference type="PROSITE-ProRule" id="PRU00175"/>
    </source>
</evidence>
<organism evidence="7">
    <name type="scientific">Daucus carota subsp. sativus</name>
    <name type="common">Carrot</name>
    <dbReference type="NCBI Taxonomy" id="79200"/>
    <lineage>
        <taxon>Eukaryota</taxon>
        <taxon>Viridiplantae</taxon>
        <taxon>Streptophyta</taxon>
        <taxon>Embryophyta</taxon>
        <taxon>Tracheophyta</taxon>
        <taxon>Spermatophyta</taxon>
        <taxon>Magnoliopsida</taxon>
        <taxon>eudicotyledons</taxon>
        <taxon>Gunneridae</taxon>
        <taxon>Pentapetalae</taxon>
        <taxon>asterids</taxon>
        <taxon>campanulids</taxon>
        <taxon>Apiales</taxon>
        <taxon>Apiaceae</taxon>
        <taxon>Apioideae</taxon>
        <taxon>Scandiceae</taxon>
        <taxon>Daucinae</taxon>
        <taxon>Daucus</taxon>
        <taxon>Daucus sect. Daucus</taxon>
    </lineage>
</organism>
<proteinExistence type="predicted"/>
<keyword evidence="1" id="KW-0479">Metal-binding</keyword>
<reference evidence="8" key="2">
    <citation type="submission" date="2022-03" db="EMBL/GenBank/DDBJ databases">
        <title>Draft title - Genomic analysis of global carrot germplasm unveils the trajectory of domestication and the origin of high carotenoid orange carrot.</title>
        <authorList>
            <person name="Iorizzo M."/>
            <person name="Ellison S."/>
            <person name="Senalik D."/>
            <person name="Macko-Podgorni A."/>
            <person name="Grzebelus D."/>
            <person name="Bostan H."/>
            <person name="Rolling W."/>
            <person name="Curaba J."/>
            <person name="Simon P."/>
        </authorList>
    </citation>
    <scope>NUCLEOTIDE SEQUENCE</scope>
    <source>
        <tissue evidence="8">Leaf</tissue>
    </source>
</reference>
<dbReference type="InterPro" id="IPR013083">
    <property type="entry name" value="Znf_RING/FYVE/PHD"/>
</dbReference>
<dbReference type="Gramene" id="KZM93410">
    <property type="protein sequence ID" value="KZM93410"/>
    <property type="gene ID" value="DCAR_016655"/>
</dbReference>
<dbReference type="STRING" id="79200.A0A162A0W2"/>
<dbReference type="PROSITE" id="PS50089">
    <property type="entry name" value="ZF_RING_2"/>
    <property type="match status" value="1"/>
</dbReference>
<dbReference type="Gene3D" id="2.30.30.1150">
    <property type="match status" value="1"/>
</dbReference>
<dbReference type="InterPro" id="IPR011011">
    <property type="entry name" value="Znf_FYVE_PHD"/>
</dbReference>
<evidence type="ECO:0000256" key="1">
    <source>
        <dbReference type="ARBA" id="ARBA00022723"/>
    </source>
</evidence>
<evidence type="ECO:0000313" key="7">
    <source>
        <dbReference type="EMBL" id="KZM93410.1"/>
    </source>
</evidence>
<sequence>MVEEEKGQIRSDNEGTKDVSVTLTETENNAAGSVDRNSAGSSGVCVRKYLRRKSQRINSGSCLKGIVLQDSRVSTNVSTHDTDKNLKEPPNVCLPGASRVSLVRMNSHDSRNLSIDSPVKDCRKIFLEQLYQSIKETEGGLQDCIQDALLFHSAGDFTSKKEASATPDLHESHFGEGMCGAPNAPKDHVGIILSESRNKPSPSTKTEFCKRALFSVLTSAKFAELCDLLLGNFQGLKVSSLFDINTIQSRVKEGAYESSPMSFHHDIQQVWSKLQNIGTDMAALAKSLSEKSSACSVEGFMLESSGHAKVEQTEGSCQLRASTCRQCKEQAEGENCLVCDYCEDSYHILCIKPAVEEIPLKSWYCTSCRAKGIGSPHENCLLCESINAARPLRTEVDVEEVELEKISNGSVEDLIENGAEILPNCKICGNNLENENYRVCGHSFCINKYYHERCLTVKQHNSFGSCWYCPSCLCQNCLSDRDDDKIIICDGCDEAFHIYCMQPPYHTIPSGKWFCTQCDDGLQRLQKVKRACLKSEYKSSQISASRQGV</sequence>
<evidence type="ECO:0000313" key="8">
    <source>
        <dbReference type="EMBL" id="WOG99679.1"/>
    </source>
</evidence>
<keyword evidence="9" id="KW-1185">Reference proteome</keyword>
<dbReference type="Pfam" id="PF00628">
    <property type="entry name" value="PHD"/>
    <property type="match status" value="2"/>
</dbReference>
<dbReference type="Proteomes" id="UP000077755">
    <property type="component" value="Chromosome 5"/>
</dbReference>
<dbReference type="AlphaFoldDB" id="A0A162A0W2"/>
<feature type="domain" description="RING-type" evidence="6">
    <location>
        <begin position="425"/>
        <end position="472"/>
    </location>
</feature>
<dbReference type="PROSITE" id="PS50016">
    <property type="entry name" value="ZF_PHD_2"/>
    <property type="match status" value="2"/>
</dbReference>
<accession>A0A162A0W2</accession>
<dbReference type="SUPFAM" id="SSF57903">
    <property type="entry name" value="FYVE/PHD zinc finger"/>
    <property type="match status" value="2"/>
</dbReference>
<dbReference type="InterPro" id="IPR001841">
    <property type="entry name" value="Znf_RING"/>
</dbReference>
<dbReference type="PANTHER" id="PTHR47162">
    <property type="entry name" value="OS02G0192300 PROTEIN"/>
    <property type="match status" value="1"/>
</dbReference>
<dbReference type="InterPro" id="IPR001965">
    <property type="entry name" value="Znf_PHD"/>
</dbReference>
<gene>
    <name evidence="7" type="ORF">DCAR_016655</name>
    <name evidence="8" type="ORF">DCAR_0519033</name>
</gene>
<evidence type="ECO:0000256" key="2">
    <source>
        <dbReference type="ARBA" id="ARBA00022771"/>
    </source>
</evidence>
<dbReference type="EMBL" id="LNRQ01000005">
    <property type="protein sequence ID" value="KZM93410.1"/>
    <property type="molecule type" value="Genomic_DNA"/>
</dbReference>
<dbReference type="SMART" id="SM00249">
    <property type="entry name" value="PHD"/>
    <property type="match status" value="3"/>
</dbReference>
<dbReference type="PROSITE" id="PS01359">
    <property type="entry name" value="ZF_PHD_1"/>
    <property type="match status" value="1"/>
</dbReference>
<dbReference type="InterPro" id="IPR019786">
    <property type="entry name" value="Zinc_finger_PHD-type_CS"/>
</dbReference>
<keyword evidence="2 4" id="KW-0863">Zinc-finger</keyword>
<dbReference type="GO" id="GO:0008270">
    <property type="term" value="F:zinc ion binding"/>
    <property type="evidence" value="ECO:0007669"/>
    <property type="project" value="UniProtKB-KW"/>
</dbReference>
<dbReference type="InterPro" id="IPR019787">
    <property type="entry name" value="Znf_PHD-finger"/>
</dbReference>
<reference evidence="7" key="1">
    <citation type="journal article" date="2016" name="Nat. Genet.">
        <title>A high-quality carrot genome assembly provides new insights into carotenoid accumulation and asterid genome evolution.</title>
        <authorList>
            <person name="Iorizzo M."/>
            <person name="Ellison S."/>
            <person name="Senalik D."/>
            <person name="Zeng P."/>
            <person name="Satapoomin P."/>
            <person name="Huang J."/>
            <person name="Bowman M."/>
            <person name="Iovene M."/>
            <person name="Sanseverino W."/>
            <person name="Cavagnaro P."/>
            <person name="Yildiz M."/>
            <person name="Macko-Podgorni A."/>
            <person name="Moranska E."/>
            <person name="Grzebelus E."/>
            <person name="Grzebelus D."/>
            <person name="Ashrafi H."/>
            <person name="Zheng Z."/>
            <person name="Cheng S."/>
            <person name="Spooner D."/>
            <person name="Van Deynze A."/>
            <person name="Simon P."/>
        </authorList>
    </citation>
    <scope>NUCLEOTIDE SEQUENCE [LARGE SCALE GENOMIC DNA]</scope>
    <source>
        <tissue evidence="7">Leaf</tissue>
    </source>
</reference>
<keyword evidence="3" id="KW-0862">Zinc</keyword>
<evidence type="ECO:0000259" key="6">
    <source>
        <dbReference type="PROSITE" id="PS50089"/>
    </source>
</evidence>
<feature type="domain" description="PHD-type" evidence="5">
    <location>
        <begin position="471"/>
        <end position="521"/>
    </location>
</feature>
<dbReference type="PANTHER" id="PTHR47162:SF9">
    <property type="entry name" value="PHD FINGER PROTEIN EHD3-LIKE"/>
    <property type="match status" value="1"/>
</dbReference>
<evidence type="ECO:0000256" key="3">
    <source>
        <dbReference type="ARBA" id="ARBA00022833"/>
    </source>
</evidence>
<evidence type="ECO:0000313" key="9">
    <source>
        <dbReference type="Proteomes" id="UP000077755"/>
    </source>
</evidence>
<evidence type="ECO:0008006" key="10">
    <source>
        <dbReference type="Google" id="ProtNLM"/>
    </source>
</evidence>
<protein>
    <recommendedName>
        <fullName evidence="10">PHD-type domain-containing protein</fullName>
    </recommendedName>
</protein>
<dbReference type="EMBL" id="CP093347">
    <property type="protein sequence ID" value="WOG99679.1"/>
    <property type="molecule type" value="Genomic_DNA"/>
</dbReference>
<dbReference type="Gene3D" id="3.30.40.10">
    <property type="entry name" value="Zinc/RING finger domain, C3HC4 (zinc finger)"/>
    <property type="match status" value="1"/>
</dbReference>